<proteinExistence type="predicted"/>
<feature type="transmembrane region" description="Helical" evidence="1">
    <location>
        <begin position="41"/>
        <end position="61"/>
    </location>
</feature>
<dbReference type="AlphaFoldDB" id="A0A7Z2NTN0"/>
<keyword evidence="1" id="KW-0472">Membrane</keyword>
<keyword evidence="3" id="KW-0482">Metalloprotease</keyword>
<dbReference type="GO" id="GO:0004175">
    <property type="term" value="F:endopeptidase activity"/>
    <property type="evidence" value="ECO:0007669"/>
    <property type="project" value="UniProtKB-ARBA"/>
</dbReference>
<keyword evidence="3" id="KW-0645">Protease</keyword>
<feature type="transmembrane region" description="Helical" evidence="1">
    <location>
        <begin position="162"/>
        <end position="184"/>
    </location>
</feature>
<keyword evidence="3" id="KW-0378">Hydrolase</keyword>
<dbReference type="Proteomes" id="UP000464468">
    <property type="component" value="Chromosome"/>
</dbReference>
<evidence type="ECO:0000256" key="1">
    <source>
        <dbReference type="SAM" id="Phobius"/>
    </source>
</evidence>
<dbReference type="Pfam" id="PF02517">
    <property type="entry name" value="Rce1-like"/>
    <property type="match status" value="1"/>
</dbReference>
<reference evidence="3 4" key="1">
    <citation type="submission" date="2020-01" db="EMBL/GenBank/DDBJ databases">
        <title>Sphingomonas sp. C33 whole genome sequece.</title>
        <authorList>
            <person name="Park C."/>
        </authorList>
    </citation>
    <scope>NUCLEOTIDE SEQUENCE [LARGE SCALE GENOMIC DNA]</scope>
    <source>
        <strain evidence="3 4">C33</strain>
    </source>
</reference>
<gene>
    <name evidence="3" type="ORF">GVO57_00855</name>
</gene>
<organism evidence="3 4">
    <name type="scientific">Sphingomonas changnyeongensis</name>
    <dbReference type="NCBI Taxonomy" id="2698679"/>
    <lineage>
        <taxon>Bacteria</taxon>
        <taxon>Pseudomonadati</taxon>
        <taxon>Pseudomonadota</taxon>
        <taxon>Alphaproteobacteria</taxon>
        <taxon>Sphingomonadales</taxon>
        <taxon>Sphingomonadaceae</taxon>
        <taxon>Sphingomonas</taxon>
    </lineage>
</organism>
<evidence type="ECO:0000313" key="4">
    <source>
        <dbReference type="Proteomes" id="UP000464468"/>
    </source>
</evidence>
<dbReference type="GO" id="GO:0008237">
    <property type="term" value="F:metallopeptidase activity"/>
    <property type="evidence" value="ECO:0007669"/>
    <property type="project" value="UniProtKB-KW"/>
</dbReference>
<dbReference type="KEGG" id="schy:GVO57_00855"/>
<feature type="domain" description="CAAX prenyl protease 2/Lysostaphin resistance protein A-like" evidence="2">
    <location>
        <begin position="138"/>
        <end position="226"/>
    </location>
</feature>
<dbReference type="RefSeq" id="WP_160591054.1">
    <property type="nucleotide sequence ID" value="NZ_CP047895.1"/>
</dbReference>
<keyword evidence="1" id="KW-1133">Transmembrane helix</keyword>
<dbReference type="GO" id="GO:0006508">
    <property type="term" value="P:proteolysis"/>
    <property type="evidence" value="ECO:0007669"/>
    <property type="project" value="UniProtKB-KW"/>
</dbReference>
<evidence type="ECO:0000313" key="3">
    <source>
        <dbReference type="EMBL" id="QHL89630.1"/>
    </source>
</evidence>
<dbReference type="InterPro" id="IPR003675">
    <property type="entry name" value="Rce1/LyrA-like_dom"/>
</dbReference>
<feature type="transmembrane region" description="Helical" evidence="1">
    <location>
        <begin position="137"/>
        <end position="156"/>
    </location>
</feature>
<name>A0A7Z2NTN0_9SPHN</name>
<keyword evidence="4" id="KW-1185">Reference proteome</keyword>
<protein>
    <submittedName>
        <fullName evidence="3">CPBP family intramembrane metalloprotease</fullName>
    </submittedName>
</protein>
<dbReference type="EMBL" id="CP047895">
    <property type="protein sequence ID" value="QHL89630.1"/>
    <property type="molecule type" value="Genomic_DNA"/>
</dbReference>
<accession>A0A7Z2NTN0</accession>
<evidence type="ECO:0000259" key="2">
    <source>
        <dbReference type="Pfam" id="PF02517"/>
    </source>
</evidence>
<dbReference type="GO" id="GO:0080120">
    <property type="term" value="P:CAAX-box protein maturation"/>
    <property type="evidence" value="ECO:0007669"/>
    <property type="project" value="UniProtKB-ARBA"/>
</dbReference>
<keyword evidence="1" id="KW-0812">Transmembrane</keyword>
<sequence>MLSLVLLAVSIGLLIKCAVDDRREYLLFKTLAGTADRQQIYRLWLFKGLVLFGLFGVAQLAMLGRLPALFVLPAEFAPIAAMIRARIGALDLSADHLIGSGISFGTGVAITMIVAIRTGKSIGAGDFDALRPRNRAELGWGALLSLNAGIGEELFFRLVLPLLFTDLAGDPLLGFALATIAFGLAHAYQGVVGVLTTGLIGAFLAFVYLATGNLFIVVAIHAAIDLNALVLQPWLMLRFGRPRKVA</sequence>
<feature type="transmembrane region" description="Helical" evidence="1">
    <location>
        <begin position="97"/>
        <end position="116"/>
    </location>
</feature>